<protein>
    <submittedName>
        <fullName evidence="1">Uncharacterized protein</fullName>
    </submittedName>
</protein>
<dbReference type="EMBL" id="CABPRJ010002416">
    <property type="protein sequence ID" value="VVC45856.1"/>
    <property type="molecule type" value="Genomic_DNA"/>
</dbReference>
<gene>
    <name evidence="1" type="ORF">CINCED_3A006709</name>
</gene>
<dbReference type="AlphaFoldDB" id="A0A5E4NR15"/>
<dbReference type="Proteomes" id="UP000325440">
    <property type="component" value="Unassembled WGS sequence"/>
</dbReference>
<keyword evidence="2" id="KW-1185">Reference proteome</keyword>
<reference evidence="1 2" key="1">
    <citation type="submission" date="2019-08" db="EMBL/GenBank/DDBJ databases">
        <authorList>
            <person name="Alioto T."/>
            <person name="Alioto T."/>
            <person name="Gomez Garrido J."/>
        </authorList>
    </citation>
    <scope>NUCLEOTIDE SEQUENCE [LARGE SCALE GENOMIC DNA]</scope>
</reference>
<organism evidence="1 2">
    <name type="scientific">Cinara cedri</name>
    <dbReference type="NCBI Taxonomy" id="506608"/>
    <lineage>
        <taxon>Eukaryota</taxon>
        <taxon>Metazoa</taxon>
        <taxon>Ecdysozoa</taxon>
        <taxon>Arthropoda</taxon>
        <taxon>Hexapoda</taxon>
        <taxon>Insecta</taxon>
        <taxon>Pterygota</taxon>
        <taxon>Neoptera</taxon>
        <taxon>Paraneoptera</taxon>
        <taxon>Hemiptera</taxon>
        <taxon>Sternorrhyncha</taxon>
        <taxon>Aphidomorpha</taxon>
        <taxon>Aphidoidea</taxon>
        <taxon>Aphididae</taxon>
        <taxon>Lachninae</taxon>
        <taxon>Cinara</taxon>
    </lineage>
</organism>
<name>A0A5E4NR15_9HEMI</name>
<accession>A0A5E4NR15</accession>
<evidence type="ECO:0000313" key="1">
    <source>
        <dbReference type="EMBL" id="VVC45856.1"/>
    </source>
</evidence>
<evidence type="ECO:0000313" key="2">
    <source>
        <dbReference type="Proteomes" id="UP000325440"/>
    </source>
</evidence>
<proteinExistence type="predicted"/>
<sequence>MEEKTPRKLSAETPAEKHVRVKIDLGKTVDDNRFARGFIRNLKTVKRAFAGKQYSCAYIPFARISSAVVDVVVVAAAGAAADPSIRENILQ</sequence>